<dbReference type="Gene3D" id="3.30.310.80">
    <property type="entry name" value="Kinase associated domain 1, KA1"/>
    <property type="match status" value="1"/>
</dbReference>
<evidence type="ECO:0000256" key="1">
    <source>
        <dbReference type="ARBA" id="ARBA00022741"/>
    </source>
</evidence>
<evidence type="ECO:0000256" key="2">
    <source>
        <dbReference type="ARBA" id="ARBA00022840"/>
    </source>
</evidence>
<dbReference type="VEuPathDB" id="TriTrypDB:TvY486_0019520"/>
<dbReference type="AlphaFoldDB" id="F9WNZ1"/>
<protein>
    <submittedName>
        <fullName evidence="3">Uncharacterized protein</fullName>
    </submittedName>
</protein>
<evidence type="ECO:0000313" key="4">
    <source>
        <dbReference type="Proteomes" id="UP000009027"/>
    </source>
</evidence>
<gene>
    <name evidence="3" type="ORF">TvY486_0019520</name>
</gene>
<name>F9WNZ1_TRYVY</name>
<dbReference type="GO" id="GO:0005524">
    <property type="term" value="F:ATP binding"/>
    <property type="evidence" value="ECO:0007669"/>
    <property type="project" value="UniProtKB-KW"/>
</dbReference>
<keyword evidence="1" id="KW-0547">Nucleotide-binding</keyword>
<sequence length="394" mass="44455">MSSAFEVFLMDGSVDDICYPALDFYKKYGSVLDFKHWPTPLVIPEADVVLRDKRHDVYVSYLILEQLKHRHLPLSYRSRDRKQTRVAHSLMLSMTANKGYGSLNANSLNSASLDVSTFSRGAMISHGTESVLGNRRRGGQAFYGSLPVCETSEQHESETSDTYMDTYNQVVVSSLPLYAPRSNHTLLGKLLGVPENPVAWKVDTIPTFPSPSPSINRAMDSSATPFLKPKACEAKKSPPPMLCGKKLLFPRSLRPEKSQQHHTYRDPCLNLVENISFSSVQSADDLHYEPMTRIGNNFIHNGVLFAQQPVETTLRCVYSALREEGLMWKTIKPFYLAAIMHPSVKLQLKVYRTDAQKHIINVKVSTQSGMFGFVVATRLLERLRKKAEIFYLCS</sequence>
<dbReference type="SUPFAM" id="SSF103243">
    <property type="entry name" value="KA1-like"/>
    <property type="match status" value="1"/>
</dbReference>
<keyword evidence="2" id="KW-0067">ATP-binding</keyword>
<accession>F9WNZ1</accession>
<dbReference type="EMBL" id="CAEX01003052">
    <property type="protein sequence ID" value="CCD19263.1"/>
    <property type="molecule type" value="Genomic_DNA"/>
</dbReference>
<dbReference type="InterPro" id="IPR028375">
    <property type="entry name" value="KA1/Ssp2_C"/>
</dbReference>
<organism evidence="3 4">
    <name type="scientific">Trypanosoma vivax (strain Y486)</name>
    <dbReference type="NCBI Taxonomy" id="1055687"/>
    <lineage>
        <taxon>Eukaryota</taxon>
        <taxon>Discoba</taxon>
        <taxon>Euglenozoa</taxon>
        <taxon>Kinetoplastea</taxon>
        <taxon>Metakinetoplastina</taxon>
        <taxon>Trypanosomatida</taxon>
        <taxon>Trypanosomatidae</taxon>
        <taxon>Trypanosoma</taxon>
        <taxon>Duttonella</taxon>
    </lineage>
</organism>
<dbReference type="Proteomes" id="UP000009027">
    <property type="component" value="Unassembled WGS sequence"/>
</dbReference>
<keyword evidence="4" id="KW-1185">Reference proteome</keyword>
<proteinExistence type="predicted"/>
<evidence type="ECO:0000313" key="3">
    <source>
        <dbReference type="EMBL" id="CCD19263.1"/>
    </source>
</evidence>
<reference evidence="3 4" key="1">
    <citation type="journal article" date="2012" name="Proc. Natl. Acad. Sci. U.S.A.">
        <title>Antigenic diversity is generated by distinct evolutionary mechanisms in African trypanosome species.</title>
        <authorList>
            <person name="Jackson A.P."/>
            <person name="Berry A."/>
            <person name="Aslett M."/>
            <person name="Allison H.C."/>
            <person name="Burton P."/>
            <person name="Vavrova-Anderson J."/>
            <person name="Brown R."/>
            <person name="Browne H."/>
            <person name="Corton N."/>
            <person name="Hauser H."/>
            <person name="Gamble J."/>
            <person name="Gilderthorp R."/>
            <person name="Marcello L."/>
            <person name="McQuillan J."/>
            <person name="Otto T.D."/>
            <person name="Quail M.A."/>
            <person name="Sanders M.J."/>
            <person name="van Tonder A."/>
            <person name="Ginger M.L."/>
            <person name="Field M.C."/>
            <person name="Barry J.D."/>
            <person name="Hertz-Fowler C."/>
            <person name="Berriman M."/>
        </authorList>
    </citation>
    <scope>NUCLEOTIDE SEQUENCE</scope>
    <source>
        <strain evidence="3 4">Y486</strain>
    </source>
</reference>